<dbReference type="GeneID" id="8108139"/>
<feature type="region of interest" description="Disordered" evidence="1">
    <location>
        <begin position="196"/>
        <end position="326"/>
    </location>
</feature>
<protein>
    <submittedName>
        <fullName evidence="2">Uncharacterized protein</fullName>
    </submittedName>
</protein>
<evidence type="ECO:0000313" key="2">
    <source>
        <dbReference type="EMBL" id="EED16155.1"/>
    </source>
</evidence>
<organism evidence="2 3">
    <name type="scientific">Talaromyces stipitatus (strain ATCC 10500 / CBS 375.48 / QM 6759 / NRRL 1006)</name>
    <name type="common">Penicillium stipitatum</name>
    <dbReference type="NCBI Taxonomy" id="441959"/>
    <lineage>
        <taxon>Eukaryota</taxon>
        <taxon>Fungi</taxon>
        <taxon>Dikarya</taxon>
        <taxon>Ascomycota</taxon>
        <taxon>Pezizomycotina</taxon>
        <taxon>Eurotiomycetes</taxon>
        <taxon>Eurotiomycetidae</taxon>
        <taxon>Eurotiales</taxon>
        <taxon>Trichocomaceae</taxon>
        <taxon>Talaromyces</taxon>
        <taxon>Talaromyces sect. Talaromyces</taxon>
    </lineage>
</organism>
<feature type="compositionally biased region" description="Polar residues" evidence="1">
    <location>
        <begin position="312"/>
        <end position="326"/>
    </location>
</feature>
<dbReference type="RefSeq" id="XP_002483389.1">
    <property type="nucleotide sequence ID" value="XM_002483344.1"/>
</dbReference>
<dbReference type="eggNOG" id="ENOG502SMYH">
    <property type="taxonomic scope" value="Eukaryota"/>
</dbReference>
<dbReference type="VEuPathDB" id="FungiDB:TSTA_012630"/>
<dbReference type="InParanoid" id="B8MF56"/>
<dbReference type="EMBL" id="EQ962656">
    <property type="protein sequence ID" value="EED16155.1"/>
    <property type="molecule type" value="Genomic_DNA"/>
</dbReference>
<dbReference type="HOGENOM" id="CLU_058273_0_0_1"/>
<dbReference type="OrthoDB" id="5226911at2759"/>
<proteinExistence type="predicted"/>
<feature type="compositionally biased region" description="Polar residues" evidence="1">
    <location>
        <begin position="210"/>
        <end position="228"/>
    </location>
</feature>
<dbReference type="PhylomeDB" id="B8MF56"/>
<sequence>MILLDITDKGIRKMPKKKANPSSNGEQRTHLSGIITSLLSAFESTRHLYRRIRNNTRSSTPKTKLNKRQHVSDDALTREEQILQHQLQQAPRQIATIFRTNSERLGEGYRRGDERAKTSLNRILLVLNTGLTKIISNFLRKNGSADNDAMIRDLMSLSERSARYSVIELEGFRMRLESTTSLGISDGRVSLVQRRNRESQEKNVGGQVRRPNNTPTGQTGTVSANGQGKTRVEGVKKSKGVIPNTSSTMGTTKTKTSTTPKRNKAPQQSHPVWVRSKNSSTISIDLRPINNKHTKPADNAKPRSTVKPPHTATKTAMQSSPDIPSTSIPAHYQRAQLPEQLSYPVVTAHAPDRRREVLLDKRLSMISHSSASTKLGEIPQHKWINAWIPPIEVDDEEDVKNEGDIHDTNGGQNGRTGVKFWRRFGRNRT</sequence>
<feature type="compositionally biased region" description="Polar residues" evidence="1">
    <location>
        <begin position="265"/>
        <end position="283"/>
    </location>
</feature>
<dbReference type="STRING" id="441959.B8MF56"/>
<dbReference type="Proteomes" id="UP000001745">
    <property type="component" value="Unassembled WGS sequence"/>
</dbReference>
<accession>B8MF56</accession>
<dbReference type="AlphaFoldDB" id="B8MF56"/>
<gene>
    <name evidence="2" type="ORF">TSTA_012630</name>
</gene>
<feature type="compositionally biased region" description="Basic and acidic residues" evidence="1">
    <location>
        <begin position="1"/>
        <end position="11"/>
    </location>
</feature>
<feature type="region of interest" description="Disordered" evidence="1">
    <location>
        <begin position="1"/>
        <end position="28"/>
    </location>
</feature>
<reference evidence="3" key="1">
    <citation type="journal article" date="2015" name="Genome Announc.">
        <title>Genome sequence of the AIDS-associated pathogen Penicillium marneffei (ATCC18224) and its near taxonomic relative Talaromyces stipitatus (ATCC10500).</title>
        <authorList>
            <person name="Nierman W.C."/>
            <person name="Fedorova-Abrams N.D."/>
            <person name="Andrianopoulos A."/>
        </authorList>
    </citation>
    <scope>NUCLEOTIDE SEQUENCE [LARGE SCALE GENOMIC DNA]</scope>
    <source>
        <strain evidence="3">ATCC 10500 / CBS 375.48 / QM 6759 / NRRL 1006</strain>
    </source>
</reference>
<evidence type="ECO:0000256" key="1">
    <source>
        <dbReference type="SAM" id="MobiDB-lite"/>
    </source>
</evidence>
<keyword evidence="3" id="KW-1185">Reference proteome</keyword>
<feature type="compositionally biased region" description="Low complexity" evidence="1">
    <location>
        <begin position="245"/>
        <end position="260"/>
    </location>
</feature>
<name>B8MF56_TALSN</name>
<evidence type="ECO:0000313" key="3">
    <source>
        <dbReference type="Proteomes" id="UP000001745"/>
    </source>
</evidence>